<protein>
    <recommendedName>
        <fullName evidence="3">Transcriptional regulator, LysR family</fullName>
    </recommendedName>
</protein>
<evidence type="ECO:0000313" key="2">
    <source>
        <dbReference type="Proteomes" id="UP000188342"/>
    </source>
</evidence>
<dbReference type="AlphaFoldDB" id="A0A1R4JVY5"/>
<sequence>MVLASAAELAPHPGIQYHHITDAPPVTVAIVHRRQDLRPATLALAAWAVAVSERPRPW</sequence>
<organism evidence="1 2">
    <name type="scientific">Luteococcus japonicus LSP_Lj1</name>
    <dbReference type="NCBI Taxonomy" id="1255658"/>
    <lineage>
        <taxon>Bacteria</taxon>
        <taxon>Bacillati</taxon>
        <taxon>Actinomycetota</taxon>
        <taxon>Actinomycetes</taxon>
        <taxon>Propionibacteriales</taxon>
        <taxon>Propionibacteriaceae</taxon>
        <taxon>Luteococcus</taxon>
    </lineage>
</organism>
<gene>
    <name evidence="1" type="ORF">FM114_10010</name>
</gene>
<name>A0A1R4JVY5_9ACTN</name>
<dbReference type="Proteomes" id="UP000188342">
    <property type="component" value="Unassembled WGS sequence"/>
</dbReference>
<proteinExistence type="predicted"/>
<reference evidence="1 2" key="1">
    <citation type="submission" date="2017-02" db="EMBL/GenBank/DDBJ databases">
        <authorList>
            <person name="Peterson S.W."/>
        </authorList>
    </citation>
    <scope>NUCLEOTIDE SEQUENCE [LARGE SCALE GENOMIC DNA]</scope>
    <source>
        <strain evidence="1 2">LSP_Lj1</strain>
    </source>
</reference>
<keyword evidence="2" id="KW-1185">Reference proteome</keyword>
<dbReference type="STRING" id="1255658.FM114_10010"/>
<dbReference type="EMBL" id="FUKQ01000035">
    <property type="protein sequence ID" value="SJN36260.1"/>
    <property type="molecule type" value="Genomic_DNA"/>
</dbReference>
<accession>A0A1R4JVY5</accession>
<evidence type="ECO:0000313" key="1">
    <source>
        <dbReference type="EMBL" id="SJN36260.1"/>
    </source>
</evidence>
<evidence type="ECO:0008006" key="3">
    <source>
        <dbReference type="Google" id="ProtNLM"/>
    </source>
</evidence>